<comment type="caution">
    <text evidence="1">The sequence shown here is derived from an EMBL/GenBank/DDBJ whole genome shotgun (WGS) entry which is preliminary data.</text>
</comment>
<proteinExistence type="predicted"/>
<keyword evidence="1" id="KW-0687">Ribonucleoprotein</keyword>
<dbReference type="GO" id="GO:0005840">
    <property type="term" value="C:ribosome"/>
    <property type="evidence" value="ECO:0007669"/>
    <property type="project" value="UniProtKB-KW"/>
</dbReference>
<sequence>MENLIRVIQERNRAEAELELGEWVGPKLVDDVDVLGRPVRRLTSEHAEPQRADRSARADERMWGQKTVELLRLERERAAVRRREKRRRQLYASRAERWKKLDYLSDSSK</sequence>
<gene>
    <name evidence="1" type="ORF">FBUS_11464</name>
</gene>
<protein>
    <submittedName>
        <fullName evidence="1">39S ribosomal protein L47 mitochondrial</fullName>
    </submittedName>
</protein>
<reference evidence="1" key="1">
    <citation type="submission" date="2019-05" db="EMBL/GenBank/DDBJ databases">
        <title>Annotation for the trematode Fasciolopsis buski.</title>
        <authorList>
            <person name="Choi Y.-J."/>
        </authorList>
    </citation>
    <scope>NUCLEOTIDE SEQUENCE</scope>
    <source>
        <strain evidence="1">HT</strain>
        <tissue evidence="1">Whole worm</tissue>
    </source>
</reference>
<evidence type="ECO:0000313" key="1">
    <source>
        <dbReference type="EMBL" id="KAA0199339.1"/>
    </source>
</evidence>
<keyword evidence="1" id="KW-0689">Ribosomal protein</keyword>
<dbReference type="OrthoDB" id="270763at2759"/>
<evidence type="ECO:0000313" key="2">
    <source>
        <dbReference type="Proteomes" id="UP000728185"/>
    </source>
</evidence>
<dbReference type="EMBL" id="LUCM01001176">
    <property type="protein sequence ID" value="KAA0199339.1"/>
    <property type="molecule type" value="Genomic_DNA"/>
</dbReference>
<dbReference type="Proteomes" id="UP000728185">
    <property type="component" value="Unassembled WGS sequence"/>
</dbReference>
<name>A0A8E0VPE9_9TREM</name>
<accession>A0A8E0VPE9</accession>
<keyword evidence="2" id="KW-1185">Reference proteome</keyword>
<dbReference type="AlphaFoldDB" id="A0A8E0VPE9"/>
<organism evidence="1 2">
    <name type="scientific">Fasciolopsis buskii</name>
    <dbReference type="NCBI Taxonomy" id="27845"/>
    <lineage>
        <taxon>Eukaryota</taxon>
        <taxon>Metazoa</taxon>
        <taxon>Spiralia</taxon>
        <taxon>Lophotrochozoa</taxon>
        <taxon>Platyhelminthes</taxon>
        <taxon>Trematoda</taxon>
        <taxon>Digenea</taxon>
        <taxon>Plagiorchiida</taxon>
        <taxon>Echinostomata</taxon>
        <taxon>Echinostomatoidea</taxon>
        <taxon>Fasciolidae</taxon>
        <taxon>Fasciolopsis</taxon>
    </lineage>
</organism>